<sequence>MRHDLTDLRLFVNVGETRNLTRAAERTFLSLPAASARIKNMEEGFKARLLVRLATGVSLTPAGEVLLHHARAIFSQLECLNADLQPYTRGVKGRLRLLANTTATNSFLADALSTFLPEHPDVDIELTEKSSVDIVLALRAGAGDLGIVSGTISSDGLDVYPLFRDELAVVTSLTHPLASEPRVQFADLLDHYQFVGIHPDSAIQTFLEDIASGLGKRVNQRVHVGSFEAVCRMVEAGAGIAIVPRACAARYSRPQALKVVPLADEWALRDRLLCRQRGRDLPRFAEDFIQHIMRATQDDPSPL</sequence>
<keyword evidence="4" id="KW-0804">Transcription</keyword>
<evidence type="ECO:0000313" key="7">
    <source>
        <dbReference type="Proteomes" id="UP000542125"/>
    </source>
</evidence>
<dbReference type="PROSITE" id="PS50931">
    <property type="entry name" value="HTH_LYSR"/>
    <property type="match status" value="1"/>
</dbReference>
<dbReference type="RefSeq" id="WP_179587172.1">
    <property type="nucleotide sequence ID" value="NZ_JACBYR010000001.1"/>
</dbReference>
<proteinExistence type="inferred from homology"/>
<dbReference type="SUPFAM" id="SSF46785">
    <property type="entry name" value="Winged helix' DNA-binding domain"/>
    <property type="match status" value="1"/>
</dbReference>
<dbReference type="GO" id="GO:0003700">
    <property type="term" value="F:DNA-binding transcription factor activity"/>
    <property type="evidence" value="ECO:0007669"/>
    <property type="project" value="InterPro"/>
</dbReference>
<comment type="caution">
    <text evidence="6">The sequence shown here is derived from an EMBL/GenBank/DDBJ whole genome shotgun (WGS) entry which is preliminary data.</text>
</comment>
<dbReference type="InterPro" id="IPR036390">
    <property type="entry name" value="WH_DNA-bd_sf"/>
</dbReference>
<organism evidence="6 7">
    <name type="scientific">Pigmentiphaga litoralis</name>
    <dbReference type="NCBI Taxonomy" id="516702"/>
    <lineage>
        <taxon>Bacteria</taxon>
        <taxon>Pseudomonadati</taxon>
        <taxon>Pseudomonadota</taxon>
        <taxon>Betaproteobacteria</taxon>
        <taxon>Burkholderiales</taxon>
        <taxon>Alcaligenaceae</taxon>
        <taxon>Pigmentiphaga</taxon>
    </lineage>
</organism>
<reference evidence="6 7" key="1">
    <citation type="submission" date="2020-07" db="EMBL/GenBank/DDBJ databases">
        <title>Genomic Encyclopedia of Type Strains, Phase IV (KMG-V): Genome sequencing to study the core and pangenomes of soil and plant-associated prokaryotes.</title>
        <authorList>
            <person name="Whitman W."/>
        </authorList>
    </citation>
    <scope>NUCLEOTIDE SEQUENCE [LARGE SCALE GENOMIC DNA]</scope>
    <source>
        <strain evidence="6 7">SAS40</strain>
    </source>
</reference>
<evidence type="ECO:0000256" key="1">
    <source>
        <dbReference type="ARBA" id="ARBA00009437"/>
    </source>
</evidence>
<dbReference type="SUPFAM" id="SSF53850">
    <property type="entry name" value="Periplasmic binding protein-like II"/>
    <property type="match status" value="1"/>
</dbReference>
<evidence type="ECO:0000259" key="5">
    <source>
        <dbReference type="PROSITE" id="PS50931"/>
    </source>
</evidence>
<evidence type="ECO:0000313" key="6">
    <source>
        <dbReference type="EMBL" id="NYE83480.1"/>
    </source>
</evidence>
<dbReference type="Gene3D" id="3.40.190.290">
    <property type="match status" value="1"/>
</dbReference>
<dbReference type="Gene3D" id="1.10.10.10">
    <property type="entry name" value="Winged helix-like DNA-binding domain superfamily/Winged helix DNA-binding domain"/>
    <property type="match status" value="1"/>
</dbReference>
<evidence type="ECO:0000256" key="3">
    <source>
        <dbReference type="ARBA" id="ARBA00023125"/>
    </source>
</evidence>
<dbReference type="EMBL" id="JACBYR010000001">
    <property type="protein sequence ID" value="NYE83480.1"/>
    <property type="molecule type" value="Genomic_DNA"/>
</dbReference>
<dbReference type="GO" id="GO:0003677">
    <property type="term" value="F:DNA binding"/>
    <property type="evidence" value="ECO:0007669"/>
    <property type="project" value="UniProtKB-KW"/>
</dbReference>
<keyword evidence="7" id="KW-1185">Reference proteome</keyword>
<protein>
    <submittedName>
        <fullName evidence="6">DNA-binding transcriptional LysR family regulator</fullName>
    </submittedName>
</protein>
<feature type="domain" description="HTH lysR-type" evidence="5">
    <location>
        <begin position="3"/>
        <end position="60"/>
    </location>
</feature>
<dbReference type="AlphaFoldDB" id="A0A7Y9IUS7"/>
<dbReference type="Proteomes" id="UP000542125">
    <property type="component" value="Unassembled WGS sequence"/>
</dbReference>
<dbReference type="InterPro" id="IPR000847">
    <property type="entry name" value="LysR_HTH_N"/>
</dbReference>
<dbReference type="Pfam" id="PF03466">
    <property type="entry name" value="LysR_substrate"/>
    <property type="match status" value="1"/>
</dbReference>
<name>A0A7Y9IUS7_9BURK</name>
<evidence type="ECO:0000256" key="4">
    <source>
        <dbReference type="ARBA" id="ARBA00023163"/>
    </source>
</evidence>
<dbReference type="PANTHER" id="PTHR30419">
    <property type="entry name" value="HTH-TYPE TRANSCRIPTIONAL REGULATOR YBHD"/>
    <property type="match status" value="1"/>
</dbReference>
<accession>A0A7Y9IUS7</accession>
<evidence type="ECO:0000256" key="2">
    <source>
        <dbReference type="ARBA" id="ARBA00023015"/>
    </source>
</evidence>
<dbReference type="InterPro" id="IPR036388">
    <property type="entry name" value="WH-like_DNA-bd_sf"/>
</dbReference>
<keyword evidence="3 6" id="KW-0238">DNA-binding</keyword>
<dbReference type="GO" id="GO:0005829">
    <property type="term" value="C:cytosol"/>
    <property type="evidence" value="ECO:0007669"/>
    <property type="project" value="TreeGrafter"/>
</dbReference>
<comment type="similarity">
    <text evidence="1">Belongs to the LysR transcriptional regulatory family.</text>
</comment>
<keyword evidence="2" id="KW-0805">Transcription regulation</keyword>
<gene>
    <name evidence="6" type="ORF">FHW18_002751</name>
</gene>
<dbReference type="Pfam" id="PF00126">
    <property type="entry name" value="HTH_1"/>
    <property type="match status" value="1"/>
</dbReference>
<dbReference type="CDD" id="cd08421">
    <property type="entry name" value="PBP2_LTTR_like_1"/>
    <property type="match status" value="1"/>
</dbReference>
<dbReference type="FunFam" id="1.10.10.10:FF:000001">
    <property type="entry name" value="LysR family transcriptional regulator"/>
    <property type="match status" value="1"/>
</dbReference>
<dbReference type="InterPro" id="IPR005119">
    <property type="entry name" value="LysR_subst-bd"/>
</dbReference>
<dbReference type="InterPro" id="IPR050950">
    <property type="entry name" value="HTH-type_LysR_regulators"/>
</dbReference>
<dbReference type="PANTHER" id="PTHR30419:SF2">
    <property type="entry name" value="LYSR FAMILY TRANSCRIPTIONAL REGULATOR"/>
    <property type="match status" value="1"/>
</dbReference>